<dbReference type="Proteomes" id="UP000076715">
    <property type="component" value="Unassembled WGS sequence"/>
</dbReference>
<name>A0A162X7N9_9FLAO</name>
<gene>
    <name evidence="2" type="ORF">AWE51_18145</name>
</gene>
<dbReference type="PROSITE" id="PS51257">
    <property type="entry name" value="PROKAR_LIPOPROTEIN"/>
    <property type="match status" value="1"/>
</dbReference>
<protein>
    <recommendedName>
        <fullName evidence="1">GOLD domain-containing protein</fullName>
    </recommendedName>
</protein>
<sequence>MNNKKFLWVYLFTLILGFASCEEDVDTPDENSECPKLSFKQDGENLIADFEGIENLEVYEWFIDNQLVETESTLNDNQRDNMLSLKGYNPGTYNVCIKAETPDCAQGTEFCKEIVVEDTTTDESCPTLKYERDGDYLIANFEGVETIGFYAWQVTGEQLDNETIIENEGVDFQGDNKFSLKDLRSGTYTICLISESPTCTQAEPFCKDIEVNNDNNNGSCPELKFIVEGTVLFANFPGIDQLGVYEWFVDGQSVETEDLQGQDRDDSFDISSYNPGTYTVCIKAETADCPNGVEFCVDVVVPEPQQIDCTKFDLIKFRDKVVGVNKPTITDIDPNSVVWTLDGNVITPITPRVARLQDHVTQDGTYEICYKSVSQTCGVLEKCVQVNYKQ</sequence>
<accession>A0A162X7N9</accession>
<evidence type="ECO:0000259" key="1">
    <source>
        <dbReference type="PROSITE" id="PS50866"/>
    </source>
</evidence>
<keyword evidence="3" id="KW-1185">Reference proteome</keyword>
<dbReference type="EMBL" id="LQRT01000058">
    <property type="protein sequence ID" value="KZS38470.1"/>
    <property type="molecule type" value="Genomic_DNA"/>
</dbReference>
<dbReference type="RefSeq" id="WP_066319574.1">
    <property type="nucleotide sequence ID" value="NZ_LQRT01000058.1"/>
</dbReference>
<dbReference type="OrthoDB" id="1199198at2"/>
<organism evidence="2 3">
    <name type="scientific">Aquimarina aggregata</name>
    <dbReference type="NCBI Taxonomy" id="1642818"/>
    <lineage>
        <taxon>Bacteria</taxon>
        <taxon>Pseudomonadati</taxon>
        <taxon>Bacteroidota</taxon>
        <taxon>Flavobacteriia</taxon>
        <taxon>Flavobacteriales</taxon>
        <taxon>Flavobacteriaceae</taxon>
        <taxon>Aquimarina</taxon>
    </lineage>
</organism>
<evidence type="ECO:0000313" key="3">
    <source>
        <dbReference type="Proteomes" id="UP000076715"/>
    </source>
</evidence>
<reference evidence="2 3" key="1">
    <citation type="submission" date="2016-01" db="EMBL/GenBank/DDBJ databases">
        <title>The draft genome sequence of Aquimarina sp. RZW4-3-2.</title>
        <authorList>
            <person name="Wang Y."/>
        </authorList>
    </citation>
    <scope>NUCLEOTIDE SEQUENCE [LARGE SCALE GENOMIC DNA]</scope>
    <source>
        <strain evidence="2 3">RZW4-3-2</strain>
    </source>
</reference>
<feature type="domain" description="GOLD" evidence="1">
    <location>
        <begin position="112"/>
        <end position="229"/>
    </location>
</feature>
<comment type="caution">
    <text evidence="2">The sequence shown here is derived from an EMBL/GenBank/DDBJ whole genome shotgun (WGS) entry which is preliminary data.</text>
</comment>
<dbReference type="InterPro" id="IPR009038">
    <property type="entry name" value="GOLD_dom"/>
</dbReference>
<dbReference type="AlphaFoldDB" id="A0A162X7N9"/>
<proteinExistence type="predicted"/>
<evidence type="ECO:0000313" key="2">
    <source>
        <dbReference type="EMBL" id="KZS38470.1"/>
    </source>
</evidence>
<dbReference type="PROSITE" id="PS50866">
    <property type="entry name" value="GOLD"/>
    <property type="match status" value="1"/>
</dbReference>